<dbReference type="InterPro" id="IPR036372">
    <property type="entry name" value="BEACH_dom_sf"/>
</dbReference>
<dbReference type="SUPFAM" id="SSF81837">
    <property type="entry name" value="BEACH domain"/>
    <property type="match status" value="1"/>
</dbReference>
<protein>
    <recommendedName>
        <fullName evidence="6">BEACH domain-containing protein C2</fullName>
    </recommendedName>
</protein>
<dbReference type="PANTHER" id="PTHR13743:SF157">
    <property type="entry name" value="BEACH DOMAIN-CONTAINING PROTEIN C2"/>
    <property type="match status" value="1"/>
</dbReference>
<dbReference type="PROSITE" id="PS50197">
    <property type="entry name" value="BEACH"/>
    <property type="match status" value="1"/>
</dbReference>
<reference evidence="4 5" key="1">
    <citation type="journal article" date="2022" name="Nat. Plants">
        <title>Genomes of leafy and leafless Platanthera orchids illuminate the evolution of mycoheterotrophy.</title>
        <authorList>
            <person name="Li M.H."/>
            <person name="Liu K.W."/>
            <person name="Li Z."/>
            <person name="Lu H.C."/>
            <person name="Ye Q.L."/>
            <person name="Zhang D."/>
            <person name="Wang J.Y."/>
            <person name="Li Y.F."/>
            <person name="Zhong Z.M."/>
            <person name="Liu X."/>
            <person name="Yu X."/>
            <person name="Liu D.K."/>
            <person name="Tu X.D."/>
            <person name="Liu B."/>
            <person name="Hao Y."/>
            <person name="Liao X.Y."/>
            <person name="Jiang Y.T."/>
            <person name="Sun W.H."/>
            <person name="Chen J."/>
            <person name="Chen Y.Q."/>
            <person name="Ai Y."/>
            <person name="Zhai J.W."/>
            <person name="Wu S.S."/>
            <person name="Zhou Z."/>
            <person name="Hsiao Y.Y."/>
            <person name="Wu W.L."/>
            <person name="Chen Y.Y."/>
            <person name="Lin Y.F."/>
            <person name="Hsu J.L."/>
            <person name="Li C.Y."/>
            <person name="Wang Z.W."/>
            <person name="Zhao X."/>
            <person name="Zhong W.Y."/>
            <person name="Ma X.K."/>
            <person name="Ma L."/>
            <person name="Huang J."/>
            <person name="Chen G.Z."/>
            <person name="Huang M.Z."/>
            <person name="Huang L."/>
            <person name="Peng D.H."/>
            <person name="Luo Y.B."/>
            <person name="Zou S.Q."/>
            <person name="Chen S.P."/>
            <person name="Lan S."/>
            <person name="Tsai W.C."/>
            <person name="Van de Peer Y."/>
            <person name="Liu Z.J."/>
        </authorList>
    </citation>
    <scope>NUCLEOTIDE SEQUENCE [LARGE SCALE GENOMIC DNA]</scope>
    <source>
        <strain evidence="4">Lor288</strain>
    </source>
</reference>
<comment type="caution">
    <text evidence="4">The sequence shown here is derived from an EMBL/GenBank/DDBJ whole genome shotgun (WGS) entry which is preliminary data.</text>
</comment>
<dbReference type="Gene3D" id="1.10.1540.10">
    <property type="entry name" value="BEACH domain"/>
    <property type="match status" value="1"/>
</dbReference>
<gene>
    <name evidence="4" type="ORF">KSP40_PGU000334</name>
</gene>
<dbReference type="PANTHER" id="PTHR13743">
    <property type="entry name" value="BEIGE/BEACH-RELATED"/>
    <property type="match status" value="1"/>
</dbReference>
<evidence type="ECO:0000256" key="1">
    <source>
        <dbReference type="SAM" id="MobiDB-lite"/>
    </source>
</evidence>
<keyword evidence="5" id="KW-1185">Reference proteome</keyword>
<evidence type="ECO:0000259" key="3">
    <source>
        <dbReference type="PROSITE" id="PS51783"/>
    </source>
</evidence>
<evidence type="ECO:0000313" key="5">
    <source>
        <dbReference type="Proteomes" id="UP001412067"/>
    </source>
</evidence>
<evidence type="ECO:0000313" key="4">
    <source>
        <dbReference type="EMBL" id="KAK8968854.1"/>
    </source>
</evidence>
<dbReference type="InterPro" id="IPR011993">
    <property type="entry name" value="PH-like_dom_sf"/>
</dbReference>
<dbReference type="Gene3D" id="2.30.29.30">
    <property type="entry name" value="Pleckstrin-homology domain (PH domain)/Phosphotyrosine-binding domain (PTB)"/>
    <property type="match status" value="1"/>
</dbReference>
<sequence length="1222" mass="135765">MSLRHGVRADLHRVSRNVSYFYHHQKEEDLANSHTFVRVSGGEFIDTYPQLDDVHLLLIKGVVKVLRGSWDARRSEILPSSLHWLEKDLADGASHDDELLVPPMDLLWNLLMFSEALLKLRGWVPPPCHHAVCFSPPDLLGSASSSLFAQAALCPQRSARFGFIFPIRAFCDSFIRCSLLIAWCGLALCCSLLAAVSSCQADWSPSSTNHGYGLATMFVLSSLCSPSTTSLLKAASSPLPPTPLVLASEADENGQVSAAVMERFSAAAAAEPFESVRCAFVSYGSCISDLAMGWKKRSRMWYGVGLPFNTTFGGGASGWESWKSALEKDSSGKWIELPLVKKSVIMLQALLLDESGVGSGLGIGGGSGIGMGGMNALYHLLDSDQPFLCMLRMILLSMREDDNGEGDIFVRSTQMNDAISEGISYQSGHPKSRDHSDWLSKRKPRSALLWSVLGPLLNMPVSESKRQRVLVACCILYSEVWHAIGRNRKPIRKQYVEAILPPFVAVLRRWRPVLAGIHELTSFEVQNPLMADDPALSADALPLEAALAMISPGWSAAFASPPAALALAMIAAGASSGETAPPPRNTPYRRETSLFERKSARLHTFSSFQKPLETSTKSLHMPKDKAAAKAAALAAARDIERNAKIGSGRGLSAVAMATSAQRRSSSDIERSKRWSISEAMGAAWIECLQPFDSKSVSGRDLSALCYRYVALLVSSFALARNMQRVEVRLEFWDLDKTESSCRMRRFFKKNYKKFHYLRKAAHCEDNMQPKSLEASYDIGASVTIHIPSDTTIMTLEAMPTNKGNEEENQPGSIIVGDNIGNQHMLSTVDQSLNGAVLSRKSGASVDQNLVQPASGHAPWYAPSEANERIILELPSLMVRPLNVVCGTFQITSMRINFIVDARAADESVAESFAASFQDKEQSKDRSWSISSLCKIFCRRYLVRRSALEIFMADRSNYFFDFGSSEGRKNAYCAIIQANPPHLHNIFLTQELPEQILKKTQLMERWARWEISNFEYLMELNTLAGRSYNDITQYPIFPWVLADYYSKTLNIEDPSSYRDLSKPIGALNPDRLKKFQERYSSFDDPIIPKFHYGSHYSSAKTGDGARLALEEFSLEMEGGCSIKTKEVVRLAVGGSRRRRVVAGQKRPRKRLELVSFRWAAARSRTCIRLLGLRRNYRWLSDHVREGKELDLQGRVEKTTRYGGGLDRDDVGGDRRGRPRDGFA</sequence>
<dbReference type="Pfam" id="PF02138">
    <property type="entry name" value="Beach"/>
    <property type="match status" value="1"/>
</dbReference>
<accession>A0ABR2MZ72</accession>
<dbReference type="Proteomes" id="UP001412067">
    <property type="component" value="Unassembled WGS sequence"/>
</dbReference>
<proteinExistence type="predicted"/>
<dbReference type="SUPFAM" id="SSF50729">
    <property type="entry name" value="PH domain-like"/>
    <property type="match status" value="1"/>
</dbReference>
<feature type="domain" description="BEACH" evidence="2">
    <location>
        <begin position="990"/>
        <end position="1222"/>
    </location>
</feature>
<evidence type="ECO:0008006" key="6">
    <source>
        <dbReference type="Google" id="ProtNLM"/>
    </source>
</evidence>
<dbReference type="Pfam" id="PF14844">
    <property type="entry name" value="PH_BEACH"/>
    <property type="match status" value="1"/>
</dbReference>
<dbReference type="CDD" id="cd01201">
    <property type="entry name" value="PH_BEACH"/>
    <property type="match status" value="1"/>
</dbReference>
<name>A0ABR2MZ72_9ASPA</name>
<feature type="domain" description="BEACH-type PH" evidence="3">
    <location>
        <begin position="864"/>
        <end position="975"/>
    </location>
</feature>
<dbReference type="SMART" id="SM01026">
    <property type="entry name" value="Beach"/>
    <property type="match status" value="1"/>
</dbReference>
<dbReference type="InterPro" id="IPR023362">
    <property type="entry name" value="PH-BEACH_dom"/>
</dbReference>
<dbReference type="EMBL" id="JBBWWR010000003">
    <property type="protein sequence ID" value="KAK8968854.1"/>
    <property type="molecule type" value="Genomic_DNA"/>
</dbReference>
<evidence type="ECO:0000259" key="2">
    <source>
        <dbReference type="PROSITE" id="PS50197"/>
    </source>
</evidence>
<dbReference type="PROSITE" id="PS51783">
    <property type="entry name" value="PH_BEACH"/>
    <property type="match status" value="1"/>
</dbReference>
<feature type="region of interest" description="Disordered" evidence="1">
    <location>
        <begin position="1198"/>
        <end position="1222"/>
    </location>
</feature>
<dbReference type="InterPro" id="IPR000409">
    <property type="entry name" value="BEACH_dom"/>
</dbReference>
<dbReference type="InterPro" id="IPR050865">
    <property type="entry name" value="BEACH_Domain"/>
</dbReference>
<organism evidence="4 5">
    <name type="scientific">Platanthera guangdongensis</name>
    <dbReference type="NCBI Taxonomy" id="2320717"/>
    <lineage>
        <taxon>Eukaryota</taxon>
        <taxon>Viridiplantae</taxon>
        <taxon>Streptophyta</taxon>
        <taxon>Embryophyta</taxon>
        <taxon>Tracheophyta</taxon>
        <taxon>Spermatophyta</taxon>
        <taxon>Magnoliopsida</taxon>
        <taxon>Liliopsida</taxon>
        <taxon>Asparagales</taxon>
        <taxon>Orchidaceae</taxon>
        <taxon>Orchidoideae</taxon>
        <taxon>Orchideae</taxon>
        <taxon>Orchidinae</taxon>
        <taxon>Platanthera</taxon>
    </lineage>
</organism>